<feature type="region of interest" description="Disordered" evidence="1">
    <location>
        <begin position="66"/>
        <end position="113"/>
    </location>
</feature>
<keyword evidence="2" id="KW-1133">Transmembrane helix</keyword>
<evidence type="ECO:0000256" key="2">
    <source>
        <dbReference type="SAM" id="Phobius"/>
    </source>
</evidence>
<gene>
    <name evidence="4" type="ORF">BW733_02610</name>
</gene>
<feature type="region of interest" description="Disordered" evidence="1">
    <location>
        <begin position="1"/>
        <end position="36"/>
    </location>
</feature>
<evidence type="ECO:0000313" key="5">
    <source>
        <dbReference type="Proteomes" id="UP000188235"/>
    </source>
</evidence>
<evidence type="ECO:0000313" key="4">
    <source>
        <dbReference type="EMBL" id="AQP49888.1"/>
    </source>
</evidence>
<sequence>MAQPGWYPDPEGGPTPRWWDGRSWAPRPHGSGQPPKGRGGLIIGLAIGVVFVGLLAGLLILRPWDGTAPVGTDTRTARPTGTQWDERKTSPDPDEEGSERPCPMAEGDDFVRGRGNTFTSSGMSFDGVSGWEDSLGWSLDFATQRTGQEQWVAEGWVAAIAMGGLDVDEYSSDPRTAASQVADCMSSWVYEGLLGRSELTDDRAYTTSDGVAGWLLEYNYWNNDDVELENIEGDVVVFLVLDTGDPQRLTIFHSQVPIGDDALATKVDAAQSSLRRA</sequence>
<reference evidence="4 5" key="1">
    <citation type="journal article" date="2008" name="Int. J. Syst. Evol. Microbiol.">
        <title>Tessaracoccus flavescens sp. nov., isolated from marine sediment.</title>
        <authorList>
            <person name="Lee D.W."/>
            <person name="Lee S.D."/>
        </authorList>
    </citation>
    <scope>NUCLEOTIDE SEQUENCE [LARGE SCALE GENOMIC DNA]</scope>
    <source>
        <strain evidence="4 5">SST-39T</strain>
    </source>
</reference>
<feature type="transmembrane region" description="Helical" evidence="2">
    <location>
        <begin position="41"/>
        <end position="61"/>
    </location>
</feature>
<dbReference type="STRING" id="399497.BW733_02610"/>
<dbReference type="InterPro" id="IPR018929">
    <property type="entry name" value="DUF2510"/>
</dbReference>
<accession>A0A1Q2CUV6</accession>
<feature type="compositionally biased region" description="Polar residues" evidence="1">
    <location>
        <begin position="73"/>
        <end position="83"/>
    </location>
</feature>
<keyword evidence="2" id="KW-0812">Transmembrane</keyword>
<name>A0A1Q2CUV6_9ACTN</name>
<feature type="domain" description="DUF2510" evidence="3">
    <location>
        <begin position="4"/>
        <end position="35"/>
    </location>
</feature>
<dbReference type="KEGG" id="tfa:BW733_02610"/>
<dbReference type="OrthoDB" id="5065474at2"/>
<keyword evidence="5" id="KW-1185">Reference proteome</keyword>
<proteinExistence type="predicted"/>
<evidence type="ECO:0000259" key="3">
    <source>
        <dbReference type="Pfam" id="PF10708"/>
    </source>
</evidence>
<dbReference type="Proteomes" id="UP000188235">
    <property type="component" value="Chromosome"/>
</dbReference>
<dbReference type="Pfam" id="PF10708">
    <property type="entry name" value="DUF2510"/>
    <property type="match status" value="1"/>
</dbReference>
<keyword evidence="2" id="KW-0472">Membrane</keyword>
<dbReference type="EMBL" id="CP019607">
    <property type="protein sequence ID" value="AQP49888.1"/>
    <property type="molecule type" value="Genomic_DNA"/>
</dbReference>
<organism evidence="4 5">
    <name type="scientific">Tessaracoccus flavescens</name>
    <dbReference type="NCBI Taxonomy" id="399497"/>
    <lineage>
        <taxon>Bacteria</taxon>
        <taxon>Bacillati</taxon>
        <taxon>Actinomycetota</taxon>
        <taxon>Actinomycetes</taxon>
        <taxon>Propionibacteriales</taxon>
        <taxon>Propionibacteriaceae</taxon>
        <taxon>Tessaracoccus</taxon>
    </lineage>
</organism>
<evidence type="ECO:0000256" key="1">
    <source>
        <dbReference type="SAM" id="MobiDB-lite"/>
    </source>
</evidence>
<dbReference type="AlphaFoldDB" id="A0A1Q2CUV6"/>
<protein>
    <recommendedName>
        <fullName evidence="3">DUF2510 domain-containing protein</fullName>
    </recommendedName>
</protein>
<dbReference type="RefSeq" id="WP_077347647.1">
    <property type="nucleotide sequence ID" value="NZ_CP019607.1"/>
</dbReference>